<sequence>MLFIISWTISTDKRNSAITRFLKTGAKPPAGVTMKGRWHTVGRSGGFGLAETDDPLRLQQWMLEWSDLMQMEAYPALTDEQAAPLLAAVAATF</sequence>
<dbReference type="EMBL" id="FNDS01000004">
    <property type="protein sequence ID" value="SDH95479.1"/>
    <property type="molecule type" value="Genomic_DNA"/>
</dbReference>
<gene>
    <name evidence="1" type="ORF">SAMN05216272_104361</name>
</gene>
<proteinExistence type="predicted"/>
<protein>
    <recommendedName>
        <fullName evidence="3">DUF3303 domain-containing protein</fullName>
    </recommendedName>
</protein>
<keyword evidence="2" id="KW-1185">Reference proteome</keyword>
<dbReference type="OrthoDB" id="9801877at2"/>
<organism evidence="1 2">
    <name type="scientific">Pseudomonas panipatensis</name>
    <dbReference type="NCBI Taxonomy" id="428992"/>
    <lineage>
        <taxon>Bacteria</taxon>
        <taxon>Pseudomonadati</taxon>
        <taxon>Pseudomonadota</taxon>
        <taxon>Gammaproteobacteria</taxon>
        <taxon>Pseudomonadales</taxon>
        <taxon>Pseudomonadaceae</taxon>
        <taxon>Pseudomonas</taxon>
    </lineage>
</organism>
<name>A0A1G8GM63_9PSED</name>
<dbReference type="RefSeq" id="WP_090262771.1">
    <property type="nucleotide sequence ID" value="NZ_FNDS01000004.1"/>
</dbReference>
<dbReference type="AlphaFoldDB" id="A0A1G8GM63"/>
<dbReference type="InterPro" id="IPR021734">
    <property type="entry name" value="DUF3303"/>
</dbReference>
<dbReference type="Proteomes" id="UP000199636">
    <property type="component" value="Unassembled WGS sequence"/>
</dbReference>
<dbReference type="Pfam" id="PF11746">
    <property type="entry name" value="DUF3303"/>
    <property type="match status" value="1"/>
</dbReference>
<evidence type="ECO:0000313" key="2">
    <source>
        <dbReference type="Proteomes" id="UP000199636"/>
    </source>
</evidence>
<reference evidence="2" key="1">
    <citation type="submission" date="2016-10" db="EMBL/GenBank/DDBJ databases">
        <authorList>
            <person name="Varghese N."/>
            <person name="Submissions S."/>
        </authorList>
    </citation>
    <scope>NUCLEOTIDE SEQUENCE [LARGE SCALE GENOMIC DNA]</scope>
    <source>
        <strain evidence="2">CCM 7469</strain>
    </source>
</reference>
<accession>A0A1G8GM63</accession>
<evidence type="ECO:0008006" key="3">
    <source>
        <dbReference type="Google" id="ProtNLM"/>
    </source>
</evidence>
<evidence type="ECO:0000313" key="1">
    <source>
        <dbReference type="EMBL" id="SDH95479.1"/>
    </source>
</evidence>